<gene>
    <name evidence="3" type="ORF">HMPREF9302_06130</name>
</gene>
<keyword evidence="3" id="KW-0540">Nuclease</keyword>
<dbReference type="InterPro" id="IPR005135">
    <property type="entry name" value="Endo/exonuclease/phosphatase"/>
</dbReference>
<feature type="signal peptide" evidence="1">
    <location>
        <begin position="1"/>
        <end position="20"/>
    </location>
</feature>
<dbReference type="PANTHER" id="PTHR42834">
    <property type="entry name" value="ENDONUCLEASE/EXONUCLEASE/PHOSPHATASE FAMILY PROTEIN (AFU_ORTHOLOGUE AFUA_3G09210)"/>
    <property type="match status" value="1"/>
</dbReference>
<feature type="chain" id="PRO_5001924250" evidence="1">
    <location>
        <begin position="21"/>
        <end position="349"/>
    </location>
</feature>
<dbReference type="AlphaFoldDB" id="A0A096AXK4"/>
<keyword evidence="1" id="KW-0732">Signal</keyword>
<comment type="caution">
    <text evidence="3">The sequence shown here is derived from an EMBL/GenBank/DDBJ whole genome shotgun (WGS) entry which is preliminary data.</text>
</comment>
<sequence length="349" mass="39835">MKKLSLLSISLLLCVISTFAQRKYSVYAVGFYNQENLFDYTHDKGKNDYDFTPNGSYHWNKMKYSHKLANMSRVLSEMGTDVLPKVGCAFIGLAECENDHVVKDLVAQPALAQRGYKYIHIEGPDRRGIDCAFIYQPKLFTVRNTKLIPYIYELAKDSAHATRGFLTISGTMANEHVSVIVCHLPSRGASSYYRELGAKQIKVIKDSLLQEDPNCKVIVMGDMNDDPTNASMHKYLSAKAEISEVGTNDMYNPWYNILVKQGTGTLQYQGRWNLFDQIILSPNFLNKNGSKDFTTLKYWKNQIFKRDYLFQQEGKYKGNTKRTTAGGVWLDGYSDHLPTVVYIVKEQIK</sequence>
<evidence type="ECO:0000313" key="3">
    <source>
        <dbReference type="EMBL" id="KGF51798.1"/>
    </source>
</evidence>
<dbReference type="InterPro" id="IPR036691">
    <property type="entry name" value="Endo/exonu/phosph_ase_sf"/>
</dbReference>
<dbReference type="OrthoDB" id="9802724at2"/>
<keyword evidence="4" id="KW-1185">Reference proteome</keyword>
<keyword evidence="3" id="KW-0378">Hydrolase</keyword>
<proteinExistence type="predicted"/>
<dbReference type="GO" id="GO:0004519">
    <property type="term" value="F:endonuclease activity"/>
    <property type="evidence" value="ECO:0007669"/>
    <property type="project" value="UniProtKB-KW"/>
</dbReference>
<dbReference type="EMBL" id="JRNU01000023">
    <property type="protein sequence ID" value="KGF51798.1"/>
    <property type="molecule type" value="Genomic_DNA"/>
</dbReference>
<dbReference type="Pfam" id="PF19580">
    <property type="entry name" value="Exo_endo_phos_3"/>
    <property type="match status" value="1"/>
</dbReference>
<dbReference type="Proteomes" id="UP000029614">
    <property type="component" value="Unassembled WGS sequence"/>
</dbReference>
<feature type="domain" description="Endonuclease/exonuclease/phosphatase" evidence="2">
    <location>
        <begin position="29"/>
        <end position="345"/>
    </location>
</feature>
<dbReference type="RefSeq" id="WP_008446816.1">
    <property type="nucleotide sequence ID" value="NZ_JRNU01000023.1"/>
</dbReference>
<name>A0A096AXK4_9BACT</name>
<protein>
    <submittedName>
        <fullName evidence="3">Endonuclease</fullName>
    </submittedName>
</protein>
<dbReference type="SUPFAM" id="SSF56219">
    <property type="entry name" value="DNase I-like"/>
    <property type="match status" value="1"/>
</dbReference>
<keyword evidence="3" id="KW-0255">Endonuclease</keyword>
<dbReference type="Gene3D" id="3.60.10.10">
    <property type="entry name" value="Endonuclease/exonuclease/phosphatase"/>
    <property type="match status" value="1"/>
</dbReference>
<evidence type="ECO:0000259" key="2">
    <source>
        <dbReference type="Pfam" id="PF19580"/>
    </source>
</evidence>
<evidence type="ECO:0000313" key="4">
    <source>
        <dbReference type="Proteomes" id="UP000029614"/>
    </source>
</evidence>
<accession>A0A096AXK4</accession>
<evidence type="ECO:0000256" key="1">
    <source>
        <dbReference type="SAM" id="SignalP"/>
    </source>
</evidence>
<reference evidence="3 4" key="1">
    <citation type="submission" date="2014-07" db="EMBL/GenBank/DDBJ databases">
        <authorList>
            <person name="McCorrison J."/>
            <person name="Sanka R."/>
            <person name="Torralba M."/>
            <person name="Gillis M."/>
            <person name="Haft D.H."/>
            <person name="Methe B."/>
            <person name="Sutton G."/>
            <person name="Nelson K.E."/>
        </authorList>
    </citation>
    <scope>NUCLEOTIDE SEQUENCE [LARGE SCALE GENOMIC DNA]</scope>
    <source>
        <strain evidence="3 4">DNF00058</strain>
    </source>
</reference>
<organism evidence="3 4">
    <name type="scientific">Prevotella amnii DNF00058</name>
    <dbReference type="NCBI Taxonomy" id="1401066"/>
    <lineage>
        <taxon>Bacteria</taxon>
        <taxon>Pseudomonadati</taxon>
        <taxon>Bacteroidota</taxon>
        <taxon>Bacteroidia</taxon>
        <taxon>Bacteroidales</taxon>
        <taxon>Prevotellaceae</taxon>
        <taxon>Prevotella</taxon>
    </lineage>
</organism>
<dbReference type="PANTHER" id="PTHR42834:SF1">
    <property type="entry name" value="ENDONUCLEASE_EXONUCLEASE_PHOSPHATASE FAMILY PROTEIN (AFU_ORTHOLOGUE AFUA_3G09210)"/>
    <property type="match status" value="1"/>
</dbReference>